<organism evidence="1 2">
    <name type="scientific">Candidatus Avipropionibacterium avicola</name>
    <dbReference type="NCBI Taxonomy" id="2840701"/>
    <lineage>
        <taxon>Bacteria</taxon>
        <taxon>Bacillati</taxon>
        <taxon>Actinomycetota</taxon>
        <taxon>Actinomycetes</taxon>
        <taxon>Propionibacteriales</taxon>
        <taxon>Propionibacteriaceae</taxon>
        <taxon>Propionibacteriaceae incertae sedis</taxon>
        <taxon>Candidatus Avipropionibacterium</taxon>
    </lineage>
</organism>
<accession>A0A9D1GVS9</accession>
<evidence type="ECO:0000313" key="2">
    <source>
        <dbReference type="Proteomes" id="UP000886842"/>
    </source>
</evidence>
<evidence type="ECO:0000313" key="1">
    <source>
        <dbReference type="EMBL" id="HIT74232.1"/>
    </source>
</evidence>
<reference evidence="1" key="1">
    <citation type="submission" date="2020-10" db="EMBL/GenBank/DDBJ databases">
        <authorList>
            <person name="Gilroy R."/>
        </authorList>
    </citation>
    <scope>NUCLEOTIDE SEQUENCE</scope>
    <source>
        <strain evidence="1">ChiGjej1B1-24693</strain>
    </source>
</reference>
<reference evidence="1" key="2">
    <citation type="journal article" date="2021" name="PeerJ">
        <title>Extensive microbial diversity within the chicken gut microbiome revealed by metagenomics and culture.</title>
        <authorList>
            <person name="Gilroy R."/>
            <person name="Ravi A."/>
            <person name="Getino M."/>
            <person name="Pursley I."/>
            <person name="Horton D.L."/>
            <person name="Alikhan N.F."/>
            <person name="Baker D."/>
            <person name="Gharbi K."/>
            <person name="Hall N."/>
            <person name="Watson M."/>
            <person name="Adriaenssens E.M."/>
            <person name="Foster-Nyarko E."/>
            <person name="Jarju S."/>
            <person name="Secka A."/>
            <person name="Antonio M."/>
            <person name="Oren A."/>
            <person name="Chaudhuri R.R."/>
            <person name="La Ragione R."/>
            <person name="Hildebrand F."/>
            <person name="Pallen M.J."/>
        </authorList>
    </citation>
    <scope>NUCLEOTIDE SEQUENCE</scope>
    <source>
        <strain evidence="1">ChiGjej1B1-24693</strain>
    </source>
</reference>
<protein>
    <submittedName>
        <fullName evidence="1">Uncharacterized protein</fullName>
    </submittedName>
</protein>
<dbReference type="Proteomes" id="UP000886842">
    <property type="component" value="Unassembled WGS sequence"/>
</dbReference>
<proteinExistence type="predicted"/>
<comment type="caution">
    <text evidence="1">The sequence shown here is derived from an EMBL/GenBank/DDBJ whole genome shotgun (WGS) entry which is preliminary data.</text>
</comment>
<name>A0A9D1GVS9_9ACTN</name>
<sequence>MTTTPASPPQRILLVDNEMLRYDTLRTACADLIRSGELQLDWVWRHADLIELMEADATWDIVMVDFDLGRSWLVEDGTSSPTHSGLGVMGLLYDRDPDTHFVAITTPFTDPVNQIYLAAASLWFGADSLDVNEAPSSAILQFVRTAEAPREWTAPIAEAAIILEDLLAVPTARTDAWTDFEWFRAVLLSHGEPKAAKEYLAFHGNTYRKWIEQLNSVLRLADDFEDCFGGIIRTREPVPEDAQLMWHNTHGKPVVTFIRDRQRFFTDPDAEAQWLAYRQRVTAVTPS</sequence>
<dbReference type="EMBL" id="DVLP01000043">
    <property type="protein sequence ID" value="HIT74232.1"/>
    <property type="molecule type" value="Genomic_DNA"/>
</dbReference>
<gene>
    <name evidence="1" type="ORF">IAA98_01430</name>
</gene>
<dbReference type="AlphaFoldDB" id="A0A9D1GVS9"/>